<evidence type="ECO:0000313" key="3">
    <source>
        <dbReference type="Proteomes" id="UP000434957"/>
    </source>
</evidence>
<keyword evidence="3" id="KW-1185">Reference proteome</keyword>
<dbReference type="EMBL" id="QXFT01000580">
    <property type="protein sequence ID" value="KAE9340312.1"/>
    <property type="molecule type" value="Genomic_DNA"/>
</dbReference>
<dbReference type="Proteomes" id="UP000434957">
    <property type="component" value="Unassembled WGS sequence"/>
</dbReference>
<reference evidence="2 3" key="1">
    <citation type="submission" date="2018-08" db="EMBL/GenBank/DDBJ databases">
        <title>Genomic investigation of the strawberry pathogen Phytophthora fragariae indicates pathogenicity is determined by transcriptional variation in three key races.</title>
        <authorList>
            <person name="Adams T.M."/>
            <person name="Armitage A.D."/>
            <person name="Sobczyk M.K."/>
            <person name="Bates H.J."/>
            <person name="Dunwell J.M."/>
            <person name="Nellist C.F."/>
            <person name="Harrison R.J."/>
        </authorList>
    </citation>
    <scope>NUCLEOTIDE SEQUENCE [LARGE SCALE GENOMIC DNA]</scope>
    <source>
        <strain evidence="2 3">SCRP333</strain>
    </source>
</reference>
<comment type="caution">
    <text evidence="2">The sequence shown here is derived from an EMBL/GenBank/DDBJ whole genome shotgun (WGS) entry which is preliminary data.</text>
</comment>
<protein>
    <submittedName>
        <fullName evidence="2">Uncharacterized protein</fullName>
    </submittedName>
</protein>
<feature type="region of interest" description="Disordered" evidence="1">
    <location>
        <begin position="178"/>
        <end position="320"/>
    </location>
</feature>
<gene>
    <name evidence="2" type="ORF">PR003_g10550</name>
</gene>
<dbReference type="AlphaFoldDB" id="A0A6A4FAR8"/>
<feature type="compositionally biased region" description="Basic and acidic residues" evidence="1">
    <location>
        <begin position="234"/>
        <end position="260"/>
    </location>
</feature>
<organism evidence="2 3">
    <name type="scientific">Phytophthora rubi</name>
    <dbReference type="NCBI Taxonomy" id="129364"/>
    <lineage>
        <taxon>Eukaryota</taxon>
        <taxon>Sar</taxon>
        <taxon>Stramenopiles</taxon>
        <taxon>Oomycota</taxon>
        <taxon>Peronosporomycetes</taxon>
        <taxon>Peronosporales</taxon>
        <taxon>Peronosporaceae</taxon>
        <taxon>Phytophthora</taxon>
    </lineage>
</organism>
<proteinExistence type="predicted"/>
<feature type="compositionally biased region" description="Low complexity" evidence="1">
    <location>
        <begin position="207"/>
        <end position="218"/>
    </location>
</feature>
<feature type="compositionally biased region" description="Basic and acidic residues" evidence="1">
    <location>
        <begin position="281"/>
        <end position="299"/>
    </location>
</feature>
<sequence>MTDDGHRNTGAGNVPASTETAEETTYAEDLERWATYDCSGLRGPLGTEEMQSLFHRCRVARSKPVTVTRTVTMQSLDAAWTSFVRRWDVEGPVVFIRGLERREEEHQARAVSALAKQVHDASYDTDRDCCFVHYADSCKHCRGYNLPQPNGAKWRRLIAATPLTRPEEGLIARYREARDNARRGGRPRHVEDLPPLEGWPHTPPRNPARLPAGPRGAPTYPALAPVNAQDTDSAWEHWGRGRERRDADEQHVEQHDDRRAPGSPPRYGERYHRYPQAAQGRHAETVQRDRREDAEEEQRRRRAAAPGRQSLRTQSKTKAV</sequence>
<evidence type="ECO:0000256" key="1">
    <source>
        <dbReference type="SAM" id="MobiDB-lite"/>
    </source>
</evidence>
<name>A0A6A4FAR8_9STRA</name>
<evidence type="ECO:0000313" key="2">
    <source>
        <dbReference type="EMBL" id="KAE9340312.1"/>
    </source>
</evidence>
<feature type="region of interest" description="Disordered" evidence="1">
    <location>
        <begin position="1"/>
        <end position="24"/>
    </location>
</feature>
<accession>A0A6A4FAR8</accession>
<feature type="compositionally biased region" description="Basic and acidic residues" evidence="1">
    <location>
        <begin position="178"/>
        <end position="192"/>
    </location>
</feature>
<feature type="compositionally biased region" description="Polar residues" evidence="1">
    <location>
        <begin position="310"/>
        <end position="320"/>
    </location>
</feature>